<dbReference type="GO" id="GO:0000287">
    <property type="term" value="F:magnesium ion binding"/>
    <property type="evidence" value="ECO:0007669"/>
    <property type="project" value="UniProtKB-UniRule"/>
</dbReference>
<feature type="binding site" evidence="11">
    <location>
        <position position="92"/>
    </location>
    <ligand>
        <name>ATP</name>
        <dbReference type="ChEBI" id="CHEBI:30616"/>
    </ligand>
</feature>
<dbReference type="NCBIfam" id="TIGR00147">
    <property type="entry name" value="YegS/Rv2252/BmrU family lipid kinase"/>
    <property type="match status" value="1"/>
</dbReference>
<dbReference type="GO" id="GO:0005524">
    <property type="term" value="F:ATP binding"/>
    <property type="evidence" value="ECO:0007669"/>
    <property type="project" value="UniProtKB-UniRule"/>
</dbReference>
<protein>
    <recommendedName>
        <fullName evidence="11">Probable lipid kinase YegS-like</fullName>
        <ecNumber evidence="11">2.7.1.-</ecNumber>
    </recommendedName>
</protein>
<dbReference type="InterPro" id="IPR022433">
    <property type="entry name" value="Lip_kinase_YegS"/>
</dbReference>
<dbReference type="Gene3D" id="2.60.200.40">
    <property type="match status" value="1"/>
</dbReference>
<organism evidence="13 14">
    <name type="scientific">Vibrio splendidus</name>
    <dbReference type="NCBI Taxonomy" id="29497"/>
    <lineage>
        <taxon>Bacteria</taxon>
        <taxon>Pseudomonadati</taxon>
        <taxon>Pseudomonadota</taxon>
        <taxon>Gammaproteobacteria</taxon>
        <taxon>Vibrionales</taxon>
        <taxon>Vibrionaceae</taxon>
        <taxon>Vibrio</taxon>
    </lineage>
</organism>
<dbReference type="Gene3D" id="3.40.50.10330">
    <property type="entry name" value="Probable inorganic polyphosphate/atp-NAD kinase, domain 1"/>
    <property type="match status" value="1"/>
</dbReference>
<keyword evidence="3 11" id="KW-0479">Metal-binding</keyword>
<dbReference type="PROSITE" id="PS50146">
    <property type="entry name" value="DAGK"/>
    <property type="match status" value="1"/>
</dbReference>
<comment type="caution">
    <text evidence="13">The sequence shown here is derived from an EMBL/GenBank/DDBJ whole genome shotgun (WGS) entry which is preliminary data.</text>
</comment>
<reference evidence="14" key="1">
    <citation type="submission" date="2016-07" db="EMBL/GenBank/DDBJ databases">
        <title>Nontailed viruses are major unrecognized killers of bacteria in the ocean.</title>
        <authorList>
            <person name="Kauffman K."/>
            <person name="Hussain F."/>
            <person name="Yang J."/>
            <person name="Arevalo P."/>
            <person name="Brown J."/>
            <person name="Cutler M."/>
            <person name="Kelly L."/>
            <person name="Polz M.F."/>
        </authorList>
    </citation>
    <scope>NUCLEOTIDE SEQUENCE [LARGE SCALE GENOMIC DNA]</scope>
    <source>
        <strain evidence="14">10N.261.48.B5</strain>
    </source>
</reference>
<keyword evidence="8 11" id="KW-0443">Lipid metabolism</keyword>
<dbReference type="NCBIfam" id="NF009602">
    <property type="entry name" value="PRK13054.1"/>
    <property type="match status" value="1"/>
</dbReference>
<dbReference type="EMBL" id="MCZF01000067">
    <property type="protein sequence ID" value="PMM59529.1"/>
    <property type="molecule type" value="Genomic_DNA"/>
</dbReference>
<dbReference type="InterPro" id="IPR005218">
    <property type="entry name" value="Diacylglycerol/lipid_kinase"/>
</dbReference>
<dbReference type="Pfam" id="PF19279">
    <property type="entry name" value="YegS_C"/>
    <property type="match status" value="1"/>
</dbReference>
<comment type="subcellular location">
    <subcellularLocation>
        <location evidence="11">Cytoplasm</location>
    </subcellularLocation>
</comment>
<keyword evidence="10 11" id="KW-1208">Phospholipid metabolism</keyword>
<evidence type="ECO:0000256" key="9">
    <source>
        <dbReference type="ARBA" id="ARBA00023209"/>
    </source>
</evidence>
<dbReference type="Proteomes" id="UP000235533">
    <property type="component" value="Unassembled WGS sequence"/>
</dbReference>
<comment type="function">
    <text evidence="11">Probably phosphorylates lipids; the in vivo substrate is unknown.</text>
</comment>
<dbReference type="RefSeq" id="WP_102551619.1">
    <property type="nucleotide sequence ID" value="NZ_MCZF01000067.1"/>
</dbReference>
<keyword evidence="11" id="KW-0963">Cytoplasm</keyword>
<evidence type="ECO:0000256" key="8">
    <source>
        <dbReference type="ARBA" id="ARBA00023098"/>
    </source>
</evidence>
<evidence type="ECO:0000256" key="10">
    <source>
        <dbReference type="ARBA" id="ARBA00023264"/>
    </source>
</evidence>
<evidence type="ECO:0000256" key="4">
    <source>
        <dbReference type="ARBA" id="ARBA00022741"/>
    </source>
</evidence>
<dbReference type="InterPro" id="IPR016064">
    <property type="entry name" value="NAD/diacylglycerol_kinase_sf"/>
</dbReference>
<dbReference type="PANTHER" id="PTHR12358:SF106">
    <property type="entry name" value="LIPID KINASE YEGS"/>
    <property type="match status" value="1"/>
</dbReference>
<evidence type="ECO:0000256" key="5">
    <source>
        <dbReference type="ARBA" id="ARBA00022777"/>
    </source>
</evidence>
<evidence type="ECO:0000256" key="6">
    <source>
        <dbReference type="ARBA" id="ARBA00022840"/>
    </source>
</evidence>
<keyword evidence="7 11" id="KW-0460">Magnesium</keyword>
<keyword evidence="2 11" id="KW-0808">Transferase</keyword>
<feature type="binding site" evidence="11">
    <location>
        <position position="211"/>
    </location>
    <ligand>
        <name>Mg(2+)</name>
        <dbReference type="ChEBI" id="CHEBI:18420"/>
    </ligand>
</feature>
<accession>A0A2N7JSP3</accession>
<feature type="binding site" evidence="11">
    <location>
        <begin position="63"/>
        <end position="69"/>
    </location>
    <ligand>
        <name>ATP</name>
        <dbReference type="ChEBI" id="CHEBI:30616"/>
    </ligand>
</feature>
<dbReference type="GO" id="GO:0008654">
    <property type="term" value="P:phospholipid biosynthetic process"/>
    <property type="evidence" value="ECO:0007669"/>
    <property type="project" value="UniProtKB-UniRule"/>
</dbReference>
<evidence type="ECO:0000256" key="7">
    <source>
        <dbReference type="ARBA" id="ARBA00022842"/>
    </source>
</evidence>
<keyword evidence="6 11" id="KW-0067">ATP-binding</keyword>
<proteinExistence type="inferred from homology"/>
<dbReference type="InterPro" id="IPR045540">
    <property type="entry name" value="YegS/DAGK_C"/>
</dbReference>
<dbReference type="PANTHER" id="PTHR12358">
    <property type="entry name" value="SPHINGOSINE KINASE"/>
    <property type="match status" value="1"/>
</dbReference>
<dbReference type="InterPro" id="IPR050187">
    <property type="entry name" value="Lipid_Phosphate_FormReg"/>
</dbReference>
<evidence type="ECO:0000313" key="14">
    <source>
        <dbReference type="Proteomes" id="UP000235533"/>
    </source>
</evidence>
<evidence type="ECO:0000256" key="3">
    <source>
        <dbReference type="ARBA" id="ARBA00022723"/>
    </source>
</evidence>
<dbReference type="GO" id="GO:0001727">
    <property type="term" value="F:lipid kinase activity"/>
    <property type="evidence" value="ECO:0007669"/>
    <property type="project" value="UniProtKB-UniRule"/>
</dbReference>
<keyword evidence="1 11" id="KW-0444">Lipid biosynthesis</keyword>
<evidence type="ECO:0000259" key="12">
    <source>
        <dbReference type="PROSITE" id="PS50146"/>
    </source>
</evidence>
<keyword evidence="4 11" id="KW-0547">Nucleotide-binding</keyword>
<evidence type="ECO:0000256" key="2">
    <source>
        <dbReference type="ARBA" id="ARBA00022679"/>
    </source>
</evidence>
<sequence length="301" mass="32348">MESVRAILNGKKANIPELRQAVFAAREEYIVLQVRVTWESSDMFRLVSEAICDGVKRLIIAGGDGTVNEAVNALNQFRASDRPQLAIIPMGTANDFATAIGIPNDIGSAFKLALKGSAYAVDSVKANDRYFMNVAAAGFGAEVTAETPVELKDFLGGGAYTLTGVVKALGFKPYSGTLTIDKGTFTGEILVGAFCNGRLAGGGQLLAPEALIDDGLMDLTLVKSFVASELPQVIEDLKRPAENGKYVVHTQARWLEIDFPQSLPINLDGEPYRSNQIRFEVMPSSICLVLPDSCPCLVKNQ</sequence>
<comment type="similarity">
    <text evidence="11">Belongs to the diacylglycerol/lipid kinase family. YegS lipid kinase subfamily.</text>
</comment>
<keyword evidence="5 11" id="KW-0418">Kinase</keyword>
<evidence type="ECO:0000256" key="1">
    <source>
        <dbReference type="ARBA" id="ARBA00022516"/>
    </source>
</evidence>
<gene>
    <name evidence="13" type="ORF">BCT54_20740</name>
</gene>
<feature type="domain" description="DAGKc" evidence="12">
    <location>
        <begin position="1"/>
        <end position="130"/>
    </location>
</feature>
<dbReference type="InterPro" id="IPR017438">
    <property type="entry name" value="ATP-NAD_kinase_N"/>
</dbReference>
<feature type="binding site" evidence="11">
    <location>
        <position position="216"/>
    </location>
    <ligand>
        <name>Mg(2+)</name>
        <dbReference type="ChEBI" id="CHEBI:18420"/>
    </ligand>
</feature>
<feature type="active site" description="Proton acceptor" evidence="11">
    <location>
        <position position="270"/>
    </location>
</feature>
<dbReference type="GO" id="GO:0005737">
    <property type="term" value="C:cytoplasm"/>
    <property type="evidence" value="ECO:0007669"/>
    <property type="project" value="UniProtKB-SubCell"/>
</dbReference>
<dbReference type="HAMAP" id="MF_01377">
    <property type="entry name" value="YegS"/>
    <property type="match status" value="1"/>
</dbReference>
<comment type="cofactor">
    <cofactor evidence="11">
        <name>Mg(2+)</name>
        <dbReference type="ChEBI" id="CHEBI:18420"/>
    </cofactor>
    <cofactor evidence="11">
        <name>Ca(2+)</name>
        <dbReference type="ChEBI" id="CHEBI:29108"/>
    </cofactor>
    <text evidence="11">Binds 1 Mg(2+) ion per subunit. Ca(2+) may be able to substitute.</text>
</comment>
<keyword evidence="9 11" id="KW-0594">Phospholipid biosynthesis</keyword>
<dbReference type="AlphaFoldDB" id="A0A2N7JSP3"/>
<feature type="binding site" evidence="11">
    <location>
        <position position="37"/>
    </location>
    <ligand>
        <name>ATP</name>
        <dbReference type="ChEBI" id="CHEBI:30616"/>
    </ligand>
</feature>
<name>A0A2N7JSP3_VIBSP</name>
<dbReference type="SMART" id="SM00046">
    <property type="entry name" value="DAGKc"/>
    <property type="match status" value="1"/>
</dbReference>
<dbReference type="EC" id="2.7.1.-" evidence="11"/>
<feature type="binding site" evidence="11">
    <location>
        <position position="214"/>
    </location>
    <ligand>
        <name>Mg(2+)</name>
        <dbReference type="ChEBI" id="CHEBI:18420"/>
    </ligand>
</feature>
<dbReference type="GO" id="GO:0005886">
    <property type="term" value="C:plasma membrane"/>
    <property type="evidence" value="ECO:0007669"/>
    <property type="project" value="TreeGrafter"/>
</dbReference>
<evidence type="ECO:0000256" key="11">
    <source>
        <dbReference type="HAMAP-Rule" id="MF_01377"/>
    </source>
</evidence>
<dbReference type="SUPFAM" id="SSF111331">
    <property type="entry name" value="NAD kinase/diacylglycerol kinase-like"/>
    <property type="match status" value="1"/>
</dbReference>
<dbReference type="Pfam" id="PF00781">
    <property type="entry name" value="DAGK_cat"/>
    <property type="match status" value="1"/>
</dbReference>
<dbReference type="InterPro" id="IPR001206">
    <property type="entry name" value="Diacylglycerol_kinase_cat_dom"/>
</dbReference>
<evidence type="ECO:0000313" key="13">
    <source>
        <dbReference type="EMBL" id="PMM59529.1"/>
    </source>
</evidence>